<accession>A0A2T0XK96</accession>
<dbReference type="Proteomes" id="UP000238308">
    <property type="component" value="Unassembled WGS sequence"/>
</dbReference>
<dbReference type="AlphaFoldDB" id="A0A2T0XK96"/>
<dbReference type="CDD" id="cd00377">
    <property type="entry name" value="ICL_PEPM"/>
    <property type="match status" value="1"/>
</dbReference>
<evidence type="ECO:0000313" key="2">
    <source>
        <dbReference type="Proteomes" id="UP000238308"/>
    </source>
</evidence>
<evidence type="ECO:0000313" key="1">
    <source>
        <dbReference type="EMBL" id="PRY99331.1"/>
    </source>
</evidence>
<dbReference type="Gene3D" id="3.20.20.60">
    <property type="entry name" value="Phosphoenolpyruvate-binding domains"/>
    <property type="match status" value="1"/>
</dbReference>
<comment type="caution">
    <text evidence="1">The sequence shown here is derived from an EMBL/GenBank/DDBJ whole genome shotgun (WGS) entry which is preliminary data.</text>
</comment>
<name>A0A2T0XK96_9BURK</name>
<dbReference type="InterPro" id="IPR040442">
    <property type="entry name" value="Pyrv_kinase-like_dom_sf"/>
</dbReference>
<reference evidence="1 2" key="1">
    <citation type="submission" date="2018-03" db="EMBL/GenBank/DDBJ databases">
        <title>Genomic Encyclopedia of Type Strains, Phase III (KMG-III): the genomes of soil and plant-associated and newly described type strains.</title>
        <authorList>
            <person name="Whitman W."/>
        </authorList>
    </citation>
    <scope>NUCLEOTIDE SEQUENCE [LARGE SCALE GENOMIC DNA]</scope>
    <source>
        <strain evidence="1 2">MWH-P2sevCIIIb</strain>
    </source>
</reference>
<dbReference type="EMBL" id="PVTV01000011">
    <property type="protein sequence ID" value="PRY99331.1"/>
    <property type="molecule type" value="Genomic_DNA"/>
</dbReference>
<dbReference type="PANTHER" id="PTHR42905:SF5">
    <property type="entry name" value="CARBOXYVINYL-CARBOXYPHOSPHONATE PHOSPHORYLMUTASE, CHLOROPLASTIC"/>
    <property type="match status" value="1"/>
</dbReference>
<dbReference type="InterPro" id="IPR039556">
    <property type="entry name" value="ICL/PEPM"/>
</dbReference>
<gene>
    <name evidence="1" type="ORF">BCM14_0775</name>
</gene>
<dbReference type="InterPro" id="IPR015813">
    <property type="entry name" value="Pyrv/PenolPyrv_kinase-like_dom"/>
</dbReference>
<keyword evidence="2" id="KW-1185">Reference proteome</keyword>
<keyword evidence="1" id="KW-0456">Lyase</keyword>
<dbReference type="InterPro" id="IPR018523">
    <property type="entry name" value="Isocitrate_lyase_ph_CS"/>
</dbReference>
<organism evidence="1 2">
    <name type="scientific">Jezberella montanilacus</name>
    <dbReference type="NCBI Taxonomy" id="323426"/>
    <lineage>
        <taxon>Bacteria</taxon>
        <taxon>Pseudomonadati</taxon>
        <taxon>Pseudomonadota</taxon>
        <taxon>Betaproteobacteria</taxon>
        <taxon>Burkholderiales</taxon>
        <taxon>Alcaligenaceae</taxon>
        <taxon>Jezberella</taxon>
    </lineage>
</organism>
<protein>
    <submittedName>
        <fullName evidence="1">2-methylisocitrate lyase-like PEP mutase family enzyme</fullName>
    </submittedName>
</protein>
<dbReference type="PROSITE" id="PS00161">
    <property type="entry name" value="ISOCITRATE_LYASE"/>
    <property type="match status" value="1"/>
</dbReference>
<sequence>MLAMQQPAVNSPHTAFSQRDTKLNLLKTAMKDRLKQEQILLAPGIYDALSGLIAEQSGFEAVYLSGASIAYTLLGRSDVGLTTFTEVNERLAQISDRINIPIIIDADTGFGNALNTERTVRGFERSGATIIQLEDQSFPKRCGHLDGKTVVATTEMVGKIKAAVDSRKNETTLIMARTDAVAVEGFEPALERAEAYLASGADVLFIEAVRSDEQMRLVNERFKGRAPLLANMVEGGKTPVKPVAELQALGYSIAIFPGGAARTVAHTLQGYFASLKATGSTAAYQDKMQTFDGLNALIGTPELLARGKHYEGGSK</sequence>
<dbReference type="SUPFAM" id="SSF51621">
    <property type="entry name" value="Phosphoenolpyruvate/pyruvate domain"/>
    <property type="match status" value="1"/>
</dbReference>
<dbReference type="GO" id="GO:0016833">
    <property type="term" value="F:oxo-acid-lyase activity"/>
    <property type="evidence" value="ECO:0007669"/>
    <property type="project" value="UniProtKB-ARBA"/>
</dbReference>
<dbReference type="Pfam" id="PF13714">
    <property type="entry name" value="PEP_mutase"/>
    <property type="match status" value="1"/>
</dbReference>
<dbReference type="PANTHER" id="PTHR42905">
    <property type="entry name" value="PHOSPHOENOLPYRUVATE CARBOXYLASE"/>
    <property type="match status" value="1"/>
</dbReference>
<proteinExistence type="predicted"/>